<accession>A0A9X2I8W2</accession>
<reference evidence="1" key="1">
    <citation type="submission" date="2022-07" db="EMBL/GenBank/DDBJ databases">
        <title>Gramela sediminis sp. nov., isolated from deep-sea sediment of the Indian Ocean.</title>
        <authorList>
            <person name="Shi H."/>
        </authorList>
    </citation>
    <scope>NUCLEOTIDE SEQUENCE</scope>
    <source>
        <strain evidence="1">GC03-9</strain>
    </source>
</reference>
<dbReference type="Proteomes" id="UP001155280">
    <property type="component" value="Unassembled WGS sequence"/>
</dbReference>
<evidence type="ECO:0000313" key="2">
    <source>
        <dbReference type="Proteomes" id="UP001155280"/>
    </source>
</evidence>
<dbReference type="InterPro" id="IPR046732">
    <property type="entry name" value="DUF6624"/>
</dbReference>
<dbReference type="RefSeq" id="WP_241550849.1">
    <property type="nucleotide sequence ID" value="NZ_JANCNS010000001.1"/>
</dbReference>
<keyword evidence="2" id="KW-1185">Reference proteome</keyword>
<proteinExistence type="predicted"/>
<name>A0A9X2I8W2_9FLAO</name>
<evidence type="ECO:0000313" key="1">
    <source>
        <dbReference type="EMBL" id="MCP9198848.1"/>
    </source>
</evidence>
<dbReference type="Pfam" id="PF20329">
    <property type="entry name" value="DUF6624"/>
    <property type="match status" value="1"/>
</dbReference>
<protein>
    <submittedName>
        <fullName evidence="1">Uncharacterized protein</fullName>
    </submittedName>
</protein>
<gene>
    <name evidence="1" type="ORF">MKO06_02950</name>
</gene>
<sequence length="230" mass="26421">MKKTFVFIMMVLALFGCKNETKPDKAEIKEKEVEFNQELADELAGMAEVDQVAASIPQGKYRALSQEEWKAFKDSVFSTHQLRLEEIFEKHGFVGFDLAGRQGSLNFWLMVQHSDHKPEFQKEVLEKMKIEVDKGNAIPSNYGLLVDRVKINTGEKQVYGTQVTYNFETGQAYPKPLADSSAVNERRKAVGLPPIESYLNQMTEMHFEMNKKMYQQKGITEPKFYESGSW</sequence>
<comment type="caution">
    <text evidence="1">The sequence shown here is derived from an EMBL/GenBank/DDBJ whole genome shotgun (WGS) entry which is preliminary data.</text>
</comment>
<dbReference type="PROSITE" id="PS51257">
    <property type="entry name" value="PROKAR_LIPOPROTEIN"/>
    <property type="match status" value="1"/>
</dbReference>
<organism evidence="1 2">
    <name type="scientific">Christiangramia oceanisediminis</name>
    <dbReference type="NCBI Taxonomy" id="2920386"/>
    <lineage>
        <taxon>Bacteria</taxon>
        <taxon>Pseudomonadati</taxon>
        <taxon>Bacteroidota</taxon>
        <taxon>Flavobacteriia</taxon>
        <taxon>Flavobacteriales</taxon>
        <taxon>Flavobacteriaceae</taxon>
        <taxon>Christiangramia</taxon>
    </lineage>
</organism>
<dbReference type="EMBL" id="JANCNS010000001">
    <property type="protein sequence ID" value="MCP9198848.1"/>
    <property type="molecule type" value="Genomic_DNA"/>
</dbReference>
<dbReference type="AlphaFoldDB" id="A0A9X2I8W2"/>